<dbReference type="Proteomes" id="UP001347796">
    <property type="component" value="Unassembled WGS sequence"/>
</dbReference>
<evidence type="ECO:0000313" key="2">
    <source>
        <dbReference type="EMBL" id="KAK6175521.1"/>
    </source>
</evidence>
<dbReference type="EMBL" id="JAZGQO010000010">
    <property type="protein sequence ID" value="KAK6175521.1"/>
    <property type="molecule type" value="Genomic_DNA"/>
</dbReference>
<gene>
    <name evidence="2" type="ORF">SNE40_013969</name>
</gene>
<reference evidence="2 3" key="1">
    <citation type="submission" date="2024-01" db="EMBL/GenBank/DDBJ databases">
        <title>The genome of the rayed Mediterranean limpet Patella caerulea (Linnaeus, 1758).</title>
        <authorList>
            <person name="Anh-Thu Weber A."/>
            <person name="Halstead-Nussloch G."/>
        </authorList>
    </citation>
    <scope>NUCLEOTIDE SEQUENCE [LARGE SCALE GENOMIC DNA]</scope>
    <source>
        <strain evidence="2">AATW-2023a</strain>
        <tissue evidence="2">Whole specimen</tissue>
    </source>
</reference>
<dbReference type="Pfam" id="PF10523">
    <property type="entry name" value="BEN"/>
    <property type="match status" value="1"/>
</dbReference>
<comment type="caution">
    <text evidence="2">The sequence shown here is derived from an EMBL/GenBank/DDBJ whole genome shotgun (WGS) entry which is preliminary data.</text>
</comment>
<dbReference type="Gene3D" id="1.10.10.2590">
    <property type="entry name" value="BEN domain"/>
    <property type="match status" value="1"/>
</dbReference>
<evidence type="ECO:0000313" key="3">
    <source>
        <dbReference type="Proteomes" id="UP001347796"/>
    </source>
</evidence>
<protein>
    <recommendedName>
        <fullName evidence="1">BEN domain-containing protein</fullName>
    </recommendedName>
</protein>
<feature type="domain" description="BEN" evidence="1">
    <location>
        <begin position="20"/>
        <end position="63"/>
    </location>
</feature>
<keyword evidence="3" id="KW-1185">Reference proteome</keyword>
<dbReference type="AlphaFoldDB" id="A0AAN8JH74"/>
<evidence type="ECO:0000259" key="1">
    <source>
        <dbReference type="Pfam" id="PF10523"/>
    </source>
</evidence>
<sequence length="66" mass="7627">MQEVPKAAITCRFQPKWKELIDYLMSMLWTKEILSSHSLTGKTANPKPCLDFEKVTSLCELLNKKL</sequence>
<dbReference type="InterPro" id="IPR018379">
    <property type="entry name" value="BEN_domain"/>
</dbReference>
<organism evidence="2 3">
    <name type="scientific">Patella caerulea</name>
    <name type="common">Rayed Mediterranean limpet</name>
    <dbReference type="NCBI Taxonomy" id="87958"/>
    <lineage>
        <taxon>Eukaryota</taxon>
        <taxon>Metazoa</taxon>
        <taxon>Spiralia</taxon>
        <taxon>Lophotrochozoa</taxon>
        <taxon>Mollusca</taxon>
        <taxon>Gastropoda</taxon>
        <taxon>Patellogastropoda</taxon>
        <taxon>Patelloidea</taxon>
        <taxon>Patellidae</taxon>
        <taxon>Patella</taxon>
    </lineage>
</organism>
<accession>A0AAN8JH74</accession>
<name>A0AAN8JH74_PATCE</name>
<dbReference type="GO" id="GO:0003677">
    <property type="term" value="F:DNA binding"/>
    <property type="evidence" value="ECO:0007669"/>
    <property type="project" value="InterPro"/>
</dbReference>
<proteinExistence type="predicted"/>